<proteinExistence type="inferred from homology"/>
<dbReference type="CDD" id="cd17934">
    <property type="entry name" value="DEXXQc_Upf1-like"/>
    <property type="match status" value="1"/>
</dbReference>
<dbReference type="GO" id="GO:0005524">
    <property type="term" value="F:ATP binding"/>
    <property type="evidence" value="ECO:0007669"/>
    <property type="project" value="UniProtKB-KW"/>
</dbReference>
<keyword evidence="5" id="KW-0067">ATP-binding</keyword>
<evidence type="ECO:0000313" key="7">
    <source>
        <dbReference type="EMBL" id="OLO43481.1"/>
    </source>
</evidence>
<protein>
    <recommendedName>
        <fullName evidence="6">Helicase ATP-binding domain-containing protein</fullName>
    </recommendedName>
</protein>
<evidence type="ECO:0000256" key="5">
    <source>
        <dbReference type="ARBA" id="ARBA00022840"/>
    </source>
</evidence>
<dbReference type="CDD" id="cd18808">
    <property type="entry name" value="SF1_C_Upf1"/>
    <property type="match status" value="1"/>
</dbReference>
<dbReference type="InterPro" id="IPR024402">
    <property type="entry name" value="DUF2726"/>
</dbReference>
<evidence type="ECO:0000256" key="1">
    <source>
        <dbReference type="ARBA" id="ARBA00007913"/>
    </source>
</evidence>
<evidence type="ECO:0000256" key="4">
    <source>
        <dbReference type="ARBA" id="ARBA00022806"/>
    </source>
</evidence>
<dbReference type="Proteomes" id="UP000186857">
    <property type="component" value="Unassembled WGS sequence"/>
</dbReference>
<dbReference type="InterPro" id="IPR050534">
    <property type="entry name" value="Coronavir_polyprotein_1ab"/>
</dbReference>
<accession>A0A1Q8V5T0</accession>
<keyword evidence="2" id="KW-0547">Nucleotide-binding</keyword>
<dbReference type="Pfam" id="PF13086">
    <property type="entry name" value="AAA_11"/>
    <property type="match status" value="1"/>
</dbReference>
<dbReference type="SUPFAM" id="SSF52540">
    <property type="entry name" value="P-loop containing nucleoside triphosphate hydrolases"/>
    <property type="match status" value="1"/>
</dbReference>
<dbReference type="PANTHER" id="PTHR43788:SF8">
    <property type="entry name" value="DNA-BINDING PROTEIN SMUBP-2"/>
    <property type="match status" value="1"/>
</dbReference>
<evidence type="ECO:0000259" key="6">
    <source>
        <dbReference type="SMART" id="SM00487"/>
    </source>
</evidence>
<dbReference type="InterPro" id="IPR041677">
    <property type="entry name" value="DNA2/NAM7_AAA_11"/>
</dbReference>
<dbReference type="InterPro" id="IPR014001">
    <property type="entry name" value="Helicase_ATP-bd"/>
</dbReference>
<name>A0A1Q8V5T0_9ACTO</name>
<dbReference type="InterPro" id="IPR027417">
    <property type="entry name" value="P-loop_NTPase"/>
</dbReference>
<comment type="similarity">
    <text evidence="1">Belongs to the DNA2/NAM7 helicase family.</text>
</comment>
<reference evidence="7 8" key="1">
    <citation type="submission" date="2016-12" db="EMBL/GenBank/DDBJ databases">
        <title>Genomic Comparison of strains in the 'Actinomyces naeslundii' Group.</title>
        <authorList>
            <person name="Mughal S.R."/>
            <person name="Do T."/>
            <person name="Gilbert S.C."/>
            <person name="Witherden E.A."/>
            <person name="Didelot X."/>
            <person name="Beighton D."/>
        </authorList>
    </citation>
    <scope>NUCLEOTIDE SEQUENCE [LARGE SCALE GENOMIC DNA]</scope>
    <source>
        <strain evidence="7 8">CCUG 33920</strain>
    </source>
</reference>
<organism evidence="7 8">
    <name type="scientific">Actinomyces oris</name>
    <dbReference type="NCBI Taxonomy" id="544580"/>
    <lineage>
        <taxon>Bacteria</taxon>
        <taxon>Bacillati</taxon>
        <taxon>Actinomycetota</taxon>
        <taxon>Actinomycetes</taxon>
        <taxon>Actinomycetales</taxon>
        <taxon>Actinomycetaceae</taxon>
        <taxon>Actinomyces</taxon>
    </lineage>
</organism>
<dbReference type="AlphaFoldDB" id="A0A1Q8V5T0"/>
<dbReference type="GO" id="GO:0016787">
    <property type="term" value="F:hydrolase activity"/>
    <property type="evidence" value="ECO:0007669"/>
    <property type="project" value="UniProtKB-KW"/>
</dbReference>
<keyword evidence="4" id="KW-0347">Helicase</keyword>
<sequence>MLAADDPTRSAFESIKYVHPGSALFAYMEGVNFQTSETRSPVILPFQSNEDQKIAVERALSHRVSVIDGPPGTGKTETILNIIANILMNPGATVGVLSFGNAAVENVKDKLDEAGYGFVAARVGNGECVTSFIAEQEARAHGIARWLSYASVDSAVQSSGGQAINYLKHMEEHLIGAWNSSRELAKVRSKIEEYSLEAAHLERRAESIILPDLSELPLLRKSSRRILDYLAETTVCPDIPEGVKGIIPRIRRYFKYGRTKDVDARDADTILGLERAFYAKRIEELKKEEQRWRSEVGNRNSEEVRAQYQKASRSLLDLVLRQRYVNSVRPIFDKKENAIQKRTSEFLSEYPVVLTTCHSIRRNLSERHLLDWVIIDEATQVNLHAAVLAMSKARNVVVVGDLKQLGPIIDQRLKDAAISPPHPVYDVTEHSILSSVTELYGQILPRTILREHYRCAPEIIEFCNKMFYNGELITMKAKDSDDQWPTLMVRKTPPGNHMRTLRRALTKGTYSQREIDTVEELMGGVVEGVDFRGLLGGEESGSDYMLGIATPYRLQADRLGEAIYSTADLPEMSSLSETIHKFQGRGAKAMILSTVVDESRVGHMKLRFVDDPRMINVAVSRAKEKFILVTNHDEVPRSKIIKALIDYVRFQNPSQVTESGVLSVFDLLYKEYSERLNEFASRVHGDSRYKSENIVWTLLNDILAEPTYGLLEVVSQVRLRDLLPNFDRLNERQREFARSVSAIDFAVYHKVSRRMLLAVEVNGTRFHEDSPEQQVRDELKAQIIGIYGADMLVLRTNDSNIESTVRDRLDRVLMLDERRN</sequence>
<dbReference type="EMBL" id="MSKJ01000025">
    <property type="protein sequence ID" value="OLO43481.1"/>
    <property type="molecule type" value="Genomic_DNA"/>
</dbReference>
<evidence type="ECO:0000256" key="3">
    <source>
        <dbReference type="ARBA" id="ARBA00022801"/>
    </source>
</evidence>
<dbReference type="Pfam" id="PF13087">
    <property type="entry name" value="AAA_12"/>
    <property type="match status" value="1"/>
</dbReference>
<dbReference type="InterPro" id="IPR041679">
    <property type="entry name" value="DNA2/NAM7-like_C"/>
</dbReference>
<dbReference type="Pfam" id="PF10881">
    <property type="entry name" value="DUF2726"/>
    <property type="match status" value="1"/>
</dbReference>
<dbReference type="GO" id="GO:0043139">
    <property type="term" value="F:5'-3' DNA helicase activity"/>
    <property type="evidence" value="ECO:0007669"/>
    <property type="project" value="TreeGrafter"/>
</dbReference>
<dbReference type="InterPro" id="IPR047187">
    <property type="entry name" value="SF1_C_Upf1"/>
</dbReference>
<feature type="domain" description="Helicase ATP-binding" evidence="6">
    <location>
        <begin position="44"/>
        <end position="430"/>
    </location>
</feature>
<dbReference type="PANTHER" id="PTHR43788">
    <property type="entry name" value="DNA2/NAM7 HELICASE FAMILY MEMBER"/>
    <property type="match status" value="1"/>
</dbReference>
<evidence type="ECO:0000313" key="8">
    <source>
        <dbReference type="Proteomes" id="UP000186857"/>
    </source>
</evidence>
<comment type="caution">
    <text evidence="7">The sequence shown here is derived from an EMBL/GenBank/DDBJ whole genome shotgun (WGS) entry which is preliminary data.</text>
</comment>
<keyword evidence="3" id="KW-0378">Hydrolase</keyword>
<dbReference type="Gene3D" id="3.40.50.300">
    <property type="entry name" value="P-loop containing nucleotide triphosphate hydrolases"/>
    <property type="match status" value="2"/>
</dbReference>
<evidence type="ECO:0000256" key="2">
    <source>
        <dbReference type="ARBA" id="ARBA00022741"/>
    </source>
</evidence>
<dbReference type="SMART" id="SM00487">
    <property type="entry name" value="DEXDc"/>
    <property type="match status" value="1"/>
</dbReference>
<gene>
    <name evidence="7" type="ORF">BKH29_10295</name>
</gene>